<feature type="transmembrane region" description="Helical" evidence="9">
    <location>
        <begin position="137"/>
        <end position="154"/>
    </location>
</feature>
<dbReference type="KEGG" id="cgy:CGLY_09815"/>
<reference evidence="10 11" key="1">
    <citation type="journal article" date="2015" name="Int. J. Syst. Evol. Microbiol.">
        <title>Revisiting Corynebacterium glyciniphilum (ex Kubota et al., 1972) sp. nov., nom. rev., isolated from putrefied banana.</title>
        <authorList>
            <person name="Al-Dilaimi A."/>
            <person name="Bednarz H."/>
            <person name="Lomker A."/>
            <person name="Niehaus K."/>
            <person name="Kalinowski J."/>
            <person name="Ruckert C."/>
        </authorList>
    </citation>
    <scope>NUCLEOTIDE SEQUENCE [LARGE SCALE GENOMIC DNA]</scope>
    <source>
        <strain evidence="10">AJ 3170</strain>
    </source>
</reference>
<evidence type="ECO:0000256" key="5">
    <source>
        <dbReference type="ARBA" id="ARBA00022989"/>
    </source>
</evidence>
<dbReference type="InterPro" id="IPR018584">
    <property type="entry name" value="GT87"/>
</dbReference>
<evidence type="ECO:0000256" key="4">
    <source>
        <dbReference type="ARBA" id="ARBA00022692"/>
    </source>
</evidence>
<dbReference type="HOGENOM" id="CLU_034641_3_0_11"/>
<evidence type="ECO:0000313" key="11">
    <source>
        <dbReference type="Proteomes" id="UP000023703"/>
    </source>
</evidence>
<dbReference type="Proteomes" id="UP000023703">
    <property type="component" value="Chromosome"/>
</dbReference>
<feature type="transmembrane region" description="Helical" evidence="9">
    <location>
        <begin position="15"/>
        <end position="35"/>
    </location>
</feature>
<feature type="region of interest" description="Disordered" evidence="8">
    <location>
        <begin position="414"/>
        <end position="454"/>
    </location>
</feature>
<keyword evidence="2" id="KW-1003">Cell membrane</keyword>
<dbReference type="STRING" id="1404245.CGLY_09815"/>
<keyword evidence="6 9" id="KW-0472">Membrane</keyword>
<feature type="transmembrane region" description="Helical" evidence="9">
    <location>
        <begin position="186"/>
        <end position="207"/>
    </location>
</feature>
<comment type="subcellular location">
    <subcellularLocation>
        <location evidence="1">Cell membrane</location>
        <topology evidence="1">Multi-pass membrane protein</topology>
    </subcellularLocation>
</comment>
<dbReference type="Pfam" id="PF09594">
    <property type="entry name" value="GT87"/>
    <property type="match status" value="1"/>
</dbReference>
<feature type="transmembrane region" description="Helical" evidence="9">
    <location>
        <begin position="384"/>
        <end position="403"/>
    </location>
</feature>
<evidence type="ECO:0000256" key="7">
    <source>
        <dbReference type="ARBA" id="ARBA00024033"/>
    </source>
</evidence>
<evidence type="ECO:0000313" key="10">
    <source>
        <dbReference type="EMBL" id="AHW64408.1"/>
    </source>
</evidence>
<dbReference type="GO" id="GO:0005886">
    <property type="term" value="C:plasma membrane"/>
    <property type="evidence" value="ECO:0007669"/>
    <property type="project" value="UniProtKB-SubCell"/>
</dbReference>
<keyword evidence="11" id="KW-1185">Reference proteome</keyword>
<accession>X5DMR0</accession>
<feature type="transmembrane region" description="Helical" evidence="9">
    <location>
        <begin position="322"/>
        <end position="340"/>
    </location>
</feature>
<feature type="compositionally biased region" description="Basic and acidic residues" evidence="8">
    <location>
        <begin position="417"/>
        <end position="432"/>
    </location>
</feature>
<evidence type="ECO:0000256" key="1">
    <source>
        <dbReference type="ARBA" id="ARBA00004651"/>
    </source>
</evidence>
<feature type="transmembrane region" description="Helical" evidence="9">
    <location>
        <begin position="352"/>
        <end position="372"/>
    </location>
</feature>
<name>X5DMR0_9CORY</name>
<evidence type="ECO:0000256" key="2">
    <source>
        <dbReference type="ARBA" id="ARBA00022475"/>
    </source>
</evidence>
<evidence type="ECO:0000256" key="3">
    <source>
        <dbReference type="ARBA" id="ARBA00022679"/>
    </source>
</evidence>
<sequence>MEKRSTPSHRRRTVIRWYVGVVITVTVIGILRFVLSDDTFTYHFDYDIYRGGGRAVLDGTPLYSDGFRAQGITLPFTYPPLSALVFAPLALVSGTLGYLTFTVLSIIGLALTVMIVVRALATEHVARTLPTPTNRQLVLTALMALPVAVWLWPVTHTLEFGQINILLMLMVAADLLLPRTPWPRGMLIGFAAALKLTPAVFGLYFLLRRQWGPAITSVVSGIGATAAAWLVLPTDSRQYWTETISDPSRIGGLAYSANQSLRGFLARFTGDPLQTTLWYILAAVTVIAVALVMLRLITVGALTAAVCTNALLALLVSPVSWAHHWVWVLPMLLVVGVSLWTHRRTRTAALPLTVLALLLALTATAFPVHVYLPSAHGAEEDWAWWMKILGSEYVLVAVAWLGVAGVRPGILRPGGGRNRDRDVRNDGGRSGDEASSPTPAPPPVPSPPDTPSQR</sequence>
<proteinExistence type="inferred from homology"/>
<keyword evidence="3" id="KW-0808">Transferase</keyword>
<keyword evidence="5 9" id="KW-1133">Transmembrane helix</keyword>
<evidence type="ECO:0000256" key="6">
    <source>
        <dbReference type="ARBA" id="ARBA00023136"/>
    </source>
</evidence>
<gene>
    <name evidence="10" type="ORF">CGLY_09815</name>
</gene>
<protein>
    <submittedName>
        <fullName evidence="10">Putative membrane protein</fullName>
    </submittedName>
</protein>
<evidence type="ECO:0000256" key="9">
    <source>
        <dbReference type="SAM" id="Phobius"/>
    </source>
</evidence>
<dbReference type="eggNOG" id="COG5650">
    <property type="taxonomic scope" value="Bacteria"/>
</dbReference>
<feature type="transmembrane region" description="Helical" evidence="9">
    <location>
        <begin position="213"/>
        <end position="232"/>
    </location>
</feature>
<dbReference type="AlphaFoldDB" id="X5DMR0"/>
<keyword evidence="4 9" id="KW-0812">Transmembrane</keyword>
<dbReference type="OrthoDB" id="9774600at2"/>
<dbReference type="GO" id="GO:0016758">
    <property type="term" value="F:hexosyltransferase activity"/>
    <property type="evidence" value="ECO:0007669"/>
    <property type="project" value="InterPro"/>
</dbReference>
<comment type="similarity">
    <text evidence="7">Belongs to the glycosyltransferase 87 family.</text>
</comment>
<dbReference type="EMBL" id="CP006842">
    <property type="protein sequence ID" value="AHW64408.1"/>
    <property type="molecule type" value="Genomic_DNA"/>
</dbReference>
<dbReference type="RefSeq" id="WP_081803867.1">
    <property type="nucleotide sequence ID" value="NZ_CP006842.1"/>
</dbReference>
<feature type="compositionally biased region" description="Pro residues" evidence="8">
    <location>
        <begin position="438"/>
        <end position="454"/>
    </location>
</feature>
<feature type="transmembrane region" description="Helical" evidence="9">
    <location>
        <begin position="277"/>
        <end position="302"/>
    </location>
</feature>
<organism evidence="10 11">
    <name type="scientific">Corynebacterium glyciniphilum AJ 3170</name>
    <dbReference type="NCBI Taxonomy" id="1404245"/>
    <lineage>
        <taxon>Bacteria</taxon>
        <taxon>Bacillati</taxon>
        <taxon>Actinomycetota</taxon>
        <taxon>Actinomycetes</taxon>
        <taxon>Mycobacteriales</taxon>
        <taxon>Corynebacteriaceae</taxon>
        <taxon>Corynebacterium</taxon>
    </lineage>
</organism>
<evidence type="ECO:0000256" key="8">
    <source>
        <dbReference type="SAM" id="MobiDB-lite"/>
    </source>
</evidence>
<feature type="transmembrane region" description="Helical" evidence="9">
    <location>
        <begin position="160"/>
        <end position="177"/>
    </location>
</feature>
<feature type="transmembrane region" description="Helical" evidence="9">
    <location>
        <begin position="96"/>
        <end position="117"/>
    </location>
</feature>